<protein>
    <submittedName>
        <fullName evidence="1">Cof-like hydrolase family protein</fullName>
    </submittedName>
</protein>
<dbReference type="EMBL" id="AZEC01000004">
    <property type="protein sequence ID" value="KRL13486.1"/>
    <property type="molecule type" value="Genomic_DNA"/>
</dbReference>
<evidence type="ECO:0000313" key="2">
    <source>
        <dbReference type="Proteomes" id="UP000051330"/>
    </source>
</evidence>
<dbReference type="PANTHER" id="PTHR10000">
    <property type="entry name" value="PHOSPHOSERINE PHOSPHATASE"/>
    <property type="match status" value="1"/>
</dbReference>
<dbReference type="NCBIfam" id="TIGR01484">
    <property type="entry name" value="HAD-SF-IIB"/>
    <property type="match status" value="1"/>
</dbReference>
<reference evidence="1 2" key="1">
    <citation type="journal article" date="2015" name="Genome Announc.">
        <title>Expanding the biotechnology potential of lactobacilli through comparative genomics of 213 strains and associated genera.</title>
        <authorList>
            <person name="Sun Z."/>
            <person name="Harris H.M."/>
            <person name="McCann A."/>
            <person name="Guo C."/>
            <person name="Argimon S."/>
            <person name="Zhang W."/>
            <person name="Yang X."/>
            <person name="Jeffery I.B."/>
            <person name="Cooney J.C."/>
            <person name="Kagawa T.F."/>
            <person name="Liu W."/>
            <person name="Song Y."/>
            <person name="Salvetti E."/>
            <person name="Wrobel A."/>
            <person name="Rasinkangas P."/>
            <person name="Parkhill J."/>
            <person name="Rea M.C."/>
            <person name="O'Sullivan O."/>
            <person name="Ritari J."/>
            <person name="Douillard F.P."/>
            <person name="Paul Ross R."/>
            <person name="Yang R."/>
            <person name="Briner A.E."/>
            <person name="Felis G.E."/>
            <person name="de Vos W.M."/>
            <person name="Barrangou R."/>
            <person name="Klaenhammer T.R."/>
            <person name="Caufield P.W."/>
            <person name="Cui Y."/>
            <person name="Zhang H."/>
            <person name="O'Toole P.W."/>
        </authorList>
    </citation>
    <scope>NUCLEOTIDE SEQUENCE [LARGE SCALE GENOMIC DNA]</scope>
    <source>
        <strain evidence="1 2">DSM 12744</strain>
    </source>
</reference>
<dbReference type="CDD" id="cd07516">
    <property type="entry name" value="HAD_Pase"/>
    <property type="match status" value="1"/>
</dbReference>
<keyword evidence="1" id="KW-0378">Hydrolase</keyword>
<sequence length="297" mass="32456">MLKLIASDMDGTLLNDRMTVSDANIAAIERANEAGVEFVVATGRGLSEAQPLVSGLKVKPAFITLNGARVFSENGELLVDLPIPRELITGVRKDLEAQGFYYELVTDRGIFSESKVRRIQNVADLLTRLNPDTSFKIAVVLASARLELMDIHYVDTFDSLLLDPTVEVLKILVFDARGQSAFADIRAKYGEDHGVVITSSSDNNIEINNIEAQKGLALTRLARMRGYDIADVMAIGDNLNDRSMIEAAGIGVAMGNAIPEIRQIATHITGTNIQDGVAQAIDWGLSQKDRRRTKERS</sequence>
<dbReference type="GO" id="GO:0005829">
    <property type="term" value="C:cytosol"/>
    <property type="evidence" value="ECO:0007669"/>
    <property type="project" value="TreeGrafter"/>
</dbReference>
<dbReference type="InterPro" id="IPR006379">
    <property type="entry name" value="HAD-SF_hydro_IIB"/>
</dbReference>
<dbReference type="Gene3D" id="3.40.50.1000">
    <property type="entry name" value="HAD superfamily/HAD-like"/>
    <property type="match status" value="1"/>
</dbReference>
<dbReference type="Proteomes" id="UP000051330">
    <property type="component" value="Unassembled WGS sequence"/>
</dbReference>
<dbReference type="Gene3D" id="3.30.1240.10">
    <property type="match status" value="1"/>
</dbReference>
<dbReference type="PRINTS" id="PR00119">
    <property type="entry name" value="CATATPASE"/>
</dbReference>
<dbReference type="InterPro" id="IPR023214">
    <property type="entry name" value="HAD_sf"/>
</dbReference>
<organism evidence="1 2">
    <name type="scientific">Schleiferilactobacillus perolens DSM 12744</name>
    <dbReference type="NCBI Taxonomy" id="1423792"/>
    <lineage>
        <taxon>Bacteria</taxon>
        <taxon>Bacillati</taxon>
        <taxon>Bacillota</taxon>
        <taxon>Bacilli</taxon>
        <taxon>Lactobacillales</taxon>
        <taxon>Lactobacillaceae</taxon>
        <taxon>Schleiferilactobacillus</taxon>
    </lineage>
</organism>
<dbReference type="SFLD" id="SFLDG01140">
    <property type="entry name" value="C2.B:_Phosphomannomutase_and_P"/>
    <property type="match status" value="1"/>
</dbReference>
<dbReference type="InterPro" id="IPR036412">
    <property type="entry name" value="HAD-like_sf"/>
</dbReference>
<dbReference type="GO" id="GO:0016791">
    <property type="term" value="F:phosphatase activity"/>
    <property type="evidence" value="ECO:0007669"/>
    <property type="project" value="UniProtKB-ARBA"/>
</dbReference>
<dbReference type="InterPro" id="IPR000150">
    <property type="entry name" value="Cof"/>
</dbReference>
<dbReference type="PROSITE" id="PS01228">
    <property type="entry name" value="COF_1"/>
    <property type="match status" value="1"/>
</dbReference>
<gene>
    <name evidence="1" type="ORF">FD09_GL002322</name>
</gene>
<dbReference type="PATRIC" id="fig|1423792.3.peg.2360"/>
<dbReference type="SUPFAM" id="SSF56784">
    <property type="entry name" value="HAD-like"/>
    <property type="match status" value="1"/>
</dbReference>
<dbReference type="PANTHER" id="PTHR10000:SF55">
    <property type="entry name" value="5-AMINO-6-(5-PHOSPHO-D-RIBITYLAMINO)URACIL PHOSPHATASE YCSE"/>
    <property type="match status" value="1"/>
</dbReference>
<name>A0A0R1MZF0_9LACO</name>
<evidence type="ECO:0000313" key="1">
    <source>
        <dbReference type="EMBL" id="KRL13486.1"/>
    </source>
</evidence>
<dbReference type="GO" id="GO:0000287">
    <property type="term" value="F:magnesium ion binding"/>
    <property type="evidence" value="ECO:0007669"/>
    <property type="project" value="TreeGrafter"/>
</dbReference>
<proteinExistence type="predicted"/>
<dbReference type="RefSeq" id="WP_057819511.1">
    <property type="nucleotide sequence ID" value="NZ_AZEC01000004.1"/>
</dbReference>
<dbReference type="NCBIfam" id="TIGR00099">
    <property type="entry name" value="Cof-subfamily"/>
    <property type="match status" value="1"/>
</dbReference>
<dbReference type="PROSITE" id="PS01229">
    <property type="entry name" value="COF_2"/>
    <property type="match status" value="1"/>
</dbReference>
<dbReference type="SFLD" id="SFLDS00003">
    <property type="entry name" value="Haloacid_Dehalogenase"/>
    <property type="match status" value="1"/>
</dbReference>
<comment type="caution">
    <text evidence="1">The sequence shown here is derived from an EMBL/GenBank/DDBJ whole genome shotgun (WGS) entry which is preliminary data.</text>
</comment>
<dbReference type="STRING" id="1423792.FD09_GL002322"/>
<dbReference type="OrthoDB" id="9806027at2"/>
<dbReference type="Pfam" id="PF08282">
    <property type="entry name" value="Hydrolase_3"/>
    <property type="match status" value="1"/>
</dbReference>
<accession>A0A0R1MZF0</accession>
<dbReference type="AlphaFoldDB" id="A0A0R1MZF0"/>
<keyword evidence="2" id="KW-1185">Reference proteome</keyword>